<dbReference type="EMBL" id="MN739239">
    <property type="protein sequence ID" value="QHS95079.1"/>
    <property type="molecule type" value="Genomic_DNA"/>
</dbReference>
<organism evidence="1">
    <name type="scientific">viral metagenome</name>
    <dbReference type="NCBI Taxonomy" id="1070528"/>
    <lineage>
        <taxon>unclassified sequences</taxon>
        <taxon>metagenomes</taxon>
        <taxon>organismal metagenomes</taxon>
    </lineage>
</organism>
<proteinExistence type="predicted"/>
<dbReference type="AlphaFoldDB" id="A0A6C0BU33"/>
<protein>
    <submittedName>
        <fullName evidence="1">Uncharacterized protein</fullName>
    </submittedName>
</protein>
<reference evidence="1" key="1">
    <citation type="journal article" date="2020" name="Nature">
        <title>Giant virus diversity and host interactions through global metagenomics.</title>
        <authorList>
            <person name="Schulz F."/>
            <person name="Roux S."/>
            <person name="Paez-Espino D."/>
            <person name="Jungbluth S."/>
            <person name="Walsh D.A."/>
            <person name="Denef V.J."/>
            <person name="McMahon K.D."/>
            <person name="Konstantinidis K.T."/>
            <person name="Eloe-Fadrosh E.A."/>
            <person name="Kyrpides N.C."/>
            <person name="Woyke T."/>
        </authorList>
    </citation>
    <scope>NUCLEOTIDE SEQUENCE</scope>
    <source>
        <strain evidence="1">GVMAG-M-3300018428-16</strain>
    </source>
</reference>
<sequence length="154" mass="19027">MSNRLSRLPVELQNIIWNIYYKGIYKKNVIDEIIRIRNEIYEFDDNSEKLRRIIRIVRFNLINKGRINFKYYINLNNKNNEILFNVMNDNAYRRLACNIDVNFKKYYDKNKIIKISDKQYNNINYLTQFYCNNNKLKNDVINYWFLHMFTPLKN</sequence>
<evidence type="ECO:0000313" key="1">
    <source>
        <dbReference type="EMBL" id="QHS95079.1"/>
    </source>
</evidence>
<name>A0A6C0BU33_9ZZZZ</name>
<accession>A0A6C0BU33</accession>